<name>A0A2K2U8T5_9ACTN</name>
<dbReference type="InterPro" id="IPR006426">
    <property type="entry name" value="Asn_synth_AEB"/>
</dbReference>
<evidence type="ECO:0000256" key="2">
    <source>
        <dbReference type="ARBA" id="ARBA00005752"/>
    </source>
</evidence>
<evidence type="ECO:0000256" key="6">
    <source>
        <dbReference type="ARBA" id="ARBA00022888"/>
    </source>
</evidence>
<evidence type="ECO:0000313" key="15">
    <source>
        <dbReference type="Proteomes" id="UP000236488"/>
    </source>
</evidence>
<dbReference type="PANTHER" id="PTHR43284">
    <property type="entry name" value="ASPARAGINE SYNTHETASE (GLUTAMINE-HYDROLYZING)"/>
    <property type="match status" value="1"/>
</dbReference>
<evidence type="ECO:0000256" key="11">
    <source>
        <dbReference type="PIRSR" id="PIRSR001589-3"/>
    </source>
</evidence>
<feature type="binding site" evidence="10">
    <location>
        <position position="125"/>
    </location>
    <ligand>
        <name>L-glutamine</name>
        <dbReference type="ChEBI" id="CHEBI:58359"/>
    </ligand>
</feature>
<evidence type="ECO:0000256" key="4">
    <source>
        <dbReference type="ARBA" id="ARBA00022741"/>
    </source>
</evidence>
<dbReference type="InterPro" id="IPR017932">
    <property type="entry name" value="GATase_2_dom"/>
</dbReference>
<protein>
    <recommendedName>
        <fullName evidence="3">asparagine synthase (glutamine-hydrolyzing)</fullName>
        <ecNumber evidence="3">6.3.5.4</ecNumber>
    </recommendedName>
</protein>
<dbReference type="Pfam" id="PF00733">
    <property type="entry name" value="Asn_synthase"/>
    <property type="match status" value="1"/>
</dbReference>
<keyword evidence="9" id="KW-0028">Amino-acid biosynthesis</keyword>
<dbReference type="GO" id="GO:0005524">
    <property type="term" value="F:ATP binding"/>
    <property type="evidence" value="ECO:0007669"/>
    <property type="project" value="UniProtKB-KW"/>
</dbReference>
<evidence type="ECO:0000256" key="9">
    <source>
        <dbReference type="PIRSR" id="PIRSR001589-1"/>
    </source>
</evidence>
<proteinExistence type="inferred from homology"/>
<gene>
    <name evidence="14" type="primary">asnB</name>
    <name evidence="14" type="ORF">C2L80_00185</name>
    <name evidence="13" type="ORF">K8V16_06160</name>
</gene>
<dbReference type="AlphaFoldDB" id="A0A2K2U8T5"/>
<keyword evidence="13" id="KW-0436">Ligase</keyword>
<keyword evidence="5 10" id="KW-0067">ATP-binding</keyword>
<dbReference type="Gene3D" id="3.60.20.10">
    <property type="entry name" value="Glutamine Phosphoribosylpyrophosphate, subunit 1, domain 1"/>
    <property type="match status" value="2"/>
</dbReference>
<feature type="active site" description="For GATase activity" evidence="9">
    <location>
        <position position="2"/>
    </location>
</feature>
<dbReference type="Proteomes" id="UP000789325">
    <property type="component" value="Unassembled WGS sequence"/>
</dbReference>
<feature type="binding site" evidence="10">
    <location>
        <position position="350"/>
    </location>
    <ligand>
        <name>ATP</name>
        <dbReference type="ChEBI" id="CHEBI:30616"/>
    </ligand>
</feature>
<evidence type="ECO:0000313" key="14">
    <source>
        <dbReference type="EMBL" id="PNV66580.1"/>
    </source>
</evidence>
<dbReference type="CDD" id="cd01991">
    <property type="entry name" value="Asn_synthase_B_C"/>
    <property type="match status" value="1"/>
</dbReference>
<dbReference type="PROSITE" id="PS51278">
    <property type="entry name" value="GATASE_TYPE_2"/>
    <property type="match status" value="1"/>
</dbReference>
<dbReference type="PIRSF" id="PIRSF001589">
    <property type="entry name" value="Asn_synthetase_glu-h"/>
    <property type="match status" value="1"/>
</dbReference>
<keyword evidence="4 10" id="KW-0547">Nucleotide-binding</keyword>
<dbReference type="GO" id="GO:0004066">
    <property type="term" value="F:asparagine synthase (glutamine-hydrolyzing) activity"/>
    <property type="evidence" value="ECO:0007669"/>
    <property type="project" value="UniProtKB-EC"/>
</dbReference>
<feature type="binding site" evidence="10">
    <location>
        <begin position="425"/>
        <end position="426"/>
    </location>
    <ligand>
        <name>ATP</name>
        <dbReference type="ChEBI" id="CHEBI:30616"/>
    </ligand>
</feature>
<comment type="pathway">
    <text evidence="1">Amino-acid biosynthesis; L-asparagine biosynthesis; L-asparagine from L-aspartate (L-Gln route): step 1/1.</text>
</comment>
<dbReference type="InterPro" id="IPR051786">
    <property type="entry name" value="ASN_synthetase/amidase"/>
</dbReference>
<dbReference type="EC" id="6.3.5.4" evidence="3"/>
<dbReference type="RefSeq" id="WP_087195399.1">
    <property type="nucleotide sequence ID" value="NZ_PPEL01000001.1"/>
</dbReference>
<accession>A0A2K2U8T5</accession>
<keyword evidence="15" id="KW-1185">Reference proteome</keyword>
<dbReference type="CDD" id="cd00712">
    <property type="entry name" value="AsnB"/>
    <property type="match status" value="1"/>
</dbReference>
<keyword evidence="7 9" id="KW-0315">Glutamine amidotransferase</keyword>
<reference evidence="14 15" key="1">
    <citation type="journal article" date="2018" name="Int. J. Syst. Evol. Microbiol.">
        <title>Rubneribacter badeniensis gen. nov., sp. nov. and Enteroscipio rubneri gen. nov., sp. nov., new members of the Eggerthellaceae isolated from human faeces.</title>
        <authorList>
            <person name="Danylec N."/>
            <person name="Gobl A."/>
            <person name="Stoll D.A."/>
            <person name="Hetzer B."/>
            <person name="Kulling S.E."/>
            <person name="Huch M."/>
        </authorList>
    </citation>
    <scope>NUCLEOTIDE SEQUENCE [LARGE SCALE GENOMIC DNA]</scope>
    <source>
        <strain evidence="14 15">ResAG-85</strain>
    </source>
</reference>
<evidence type="ECO:0000256" key="8">
    <source>
        <dbReference type="ARBA" id="ARBA00048741"/>
    </source>
</evidence>
<dbReference type="Gene3D" id="3.40.50.620">
    <property type="entry name" value="HUPs"/>
    <property type="match status" value="1"/>
</dbReference>
<evidence type="ECO:0000256" key="3">
    <source>
        <dbReference type="ARBA" id="ARBA00012737"/>
    </source>
</evidence>
<dbReference type="InterPro" id="IPR033738">
    <property type="entry name" value="AsnB_N"/>
</dbReference>
<dbReference type="PANTHER" id="PTHR43284:SF1">
    <property type="entry name" value="ASPARAGINE SYNTHETASE"/>
    <property type="match status" value="1"/>
</dbReference>
<dbReference type="Pfam" id="PF13537">
    <property type="entry name" value="GATase_7"/>
    <property type="match status" value="1"/>
</dbReference>
<dbReference type="SUPFAM" id="SSF52402">
    <property type="entry name" value="Adenine nucleotide alpha hydrolases-like"/>
    <property type="match status" value="1"/>
</dbReference>
<dbReference type="EMBL" id="PPEL01000001">
    <property type="protein sequence ID" value="PNV66580.1"/>
    <property type="molecule type" value="Genomic_DNA"/>
</dbReference>
<dbReference type="NCBIfam" id="TIGR01536">
    <property type="entry name" value="asn_synth_AEB"/>
    <property type="match status" value="1"/>
</dbReference>
<dbReference type="EMBL" id="DYZL01000125">
    <property type="protein sequence ID" value="HJH43364.1"/>
    <property type="molecule type" value="Genomic_DNA"/>
</dbReference>
<organism evidence="14 15">
    <name type="scientific">Rubneribacter badeniensis</name>
    <dbReference type="NCBI Taxonomy" id="2070688"/>
    <lineage>
        <taxon>Bacteria</taxon>
        <taxon>Bacillati</taxon>
        <taxon>Actinomycetota</taxon>
        <taxon>Coriobacteriia</taxon>
        <taxon>Eggerthellales</taxon>
        <taxon>Eggerthellaceae</taxon>
        <taxon>Rubneribacter</taxon>
    </lineage>
</organism>
<comment type="caution">
    <text evidence="14">The sequence shown here is derived from an EMBL/GenBank/DDBJ whole genome shotgun (WGS) entry which is preliminary data.</text>
</comment>
<evidence type="ECO:0000256" key="10">
    <source>
        <dbReference type="PIRSR" id="PIRSR001589-2"/>
    </source>
</evidence>
<comment type="similarity">
    <text evidence="2">Belongs to the asparagine synthetase family.</text>
</comment>
<dbReference type="InterPro" id="IPR029055">
    <property type="entry name" value="Ntn_hydrolases_N"/>
</dbReference>
<comment type="catalytic activity">
    <reaction evidence="8">
        <text>L-aspartate + L-glutamine + ATP + H2O = L-asparagine + L-glutamate + AMP + diphosphate + H(+)</text>
        <dbReference type="Rhea" id="RHEA:12228"/>
        <dbReference type="ChEBI" id="CHEBI:15377"/>
        <dbReference type="ChEBI" id="CHEBI:15378"/>
        <dbReference type="ChEBI" id="CHEBI:29985"/>
        <dbReference type="ChEBI" id="CHEBI:29991"/>
        <dbReference type="ChEBI" id="CHEBI:30616"/>
        <dbReference type="ChEBI" id="CHEBI:33019"/>
        <dbReference type="ChEBI" id="CHEBI:58048"/>
        <dbReference type="ChEBI" id="CHEBI:58359"/>
        <dbReference type="ChEBI" id="CHEBI:456215"/>
        <dbReference type="EC" id="6.3.5.4"/>
    </reaction>
</comment>
<dbReference type="SUPFAM" id="SSF56235">
    <property type="entry name" value="N-terminal nucleophile aminohydrolases (Ntn hydrolases)"/>
    <property type="match status" value="1"/>
</dbReference>
<reference evidence="13" key="3">
    <citation type="submission" date="2021-09" db="EMBL/GenBank/DDBJ databases">
        <authorList>
            <person name="Gilroy R."/>
        </authorList>
    </citation>
    <scope>NUCLEOTIDE SEQUENCE</scope>
    <source>
        <strain evidence="13">USAMLcec12-2067</strain>
    </source>
</reference>
<dbReference type="GO" id="GO:0006529">
    <property type="term" value="P:asparagine biosynthetic process"/>
    <property type="evidence" value="ECO:0007669"/>
    <property type="project" value="UniProtKB-KW"/>
</dbReference>
<feature type="site" description="Important for beta-aspartyl-AMP intermediate formation" evidence="11">
    <location>
        <position position="427"/>
    </location>
</feature>
<keyword evidence="6 9" id="KW-0061">Asparagine biosynthesis</keyword>
<sequence length="706" mass="78230">MCGICGFTGASQGDLPILKAMCDIMAHRGPDGEGQYLDGGVALGHRRLSLIDLEGGNQPMVRADGGRDARTTSPALALDGTPLAGAEDAAATGQYAIVFNGEIYNYRDLRAELEAQGWAFKTHSDTEVLLTGYLAWGEDVLLRLRGMFAFAIWNRETRELFCARDFFGIKPFYYTVQKGKGGSADATAGESAEAGSATACAGAADGSAGTSAATAPRFIFASEIKCILEHPAYERKLNEDALEQYLCFQFSALDETFFKGIFKLPPAHCLTVRADGTVEMRRYWRPAYDFDERRSRKDTVDAIDKALRESVRYHNVADVEVGSFLSSGIDSSYMAACLAKENPDIKTFTVGFAEYEDERDEISWARELADELGIENDSKHIGEDEYWESLPRVQWHMDEPSADPSAVALYFVDQIAAKRVKAVLSGEGADEFFGGYRIYQTPFANEKLAWVPKGLLRGASKAARALGVRGANYLERASETPEDWYYTNANGVAFSPEERERLRAGKRAAGTDANAGSAAGAAAGAAVPTPQSLTAPVYAEVAHLDETTRMQYVDLHFWLVGDILLKTDKMSMAHSLESRVPFLDTQVFDVARTVPLALKVNAEQTKIALREASERAIPHDWAQKEKLGFPVPVVNWLRQDRYYALLKEWFTGPEAEAFFNTDELVRLLDEHKAGADRSRKIWIVYMFLMWYRIYFVNRTVPEKPAA</sequence>
<feature type="domain" description="Glutamine amidotransferase type-2" evidence="12">
    <location>
        <begin position="2"/>
        <end position="275"/>
    </location>
</feature>
<dbReference type="GO" id="GO:0005829">
    <property type="term" value="C:cytosol"/>
    <property type="evidence" value="ECO:0007669"/>
    <property type="project" value="TreeGrafter"/>
</dbReference>
<dbReference type="InterPro" id="IPR014729">
    <property type="entry name" value="Rossmann-like_a/b/a_fold"/>
</dbReference>
<evidence type="ECO:0000256" key="1">
    <source>
        <dbReference type="ARBA" id="ARBA00005187"/>
    </source>
</evidence>
<evidence type="ECO:0000256" key="5">
    <source>
        <dbReference type="ARBA" id="ARBA00022840"/>
    </source>
</evidence>
<dbReference type="InterPro" id="IPR001962">
    <property type="entry name" value="Asn_synthase"/>
</dbReference>
<dbReference type="Proteomes" id="UP000236488">
    <property type="component" value="Unassembled WGS sequence"/>
</dbReference>
<evidence type="ECO:0000256" key="7">
    <source>
        <dbReference type="ARBA" id="ARBA00022962"/>
    </source>
</evidence>
<reference evidence="13" key="2">
    <citation type="journal article" date="2021" name="PeerJ">
        <title>Extensive microbial diversity within the chicken gut microbiome revealed by metagenomics and culture.</title>
        <authorList>
            <person name="Gilroy R."/>
            <person name="Ravi A."/>
            <person name="Getino M."/>
            <person name="Pursley I."/>
            <person name="Horton D.L."/>
            <person name="Alikhan N.F."/>
            <person name="Baker D."/>
            <person name="Gharbi K."/>
            <person name="Hall N."/>
            <person name="Watson M."/>
            <person name="Adriaenssens E.M."/>
            <person name="Foster-Nyarko E."/>
            <person name="Jarju S."/>
            <person name="Secka A."/>
            <person name="Antonio M."/>
            <person name="Oren A."/>
            <person name="Chaudhuri R.R."/>
            <person name="La Ragione R."/>
            <person name="Hildebrand F."/>
            <person name="Pallen M.J."/>
        </authorList>
    </citation>
    <scope>NUCLEOTIDE SEQUENCE</scope>
    <source>
        <strain evidence="13">USAMLcec12-2067</strain>
    </source>
</reference>
<evidence type="ECO:0000259" key="12">
    <source>
        <dbReference type="PROSITE" id="PS51278"/>
    </source>
</evidence>
<evidence type="ECO:0000313" key="13">
    <source>
        <dbReference type="EMBL" id="HJH43364.1"/>
    </source>
</evidence>